<evidence type="ECO:0000256" key="1">
    <source>
        <dbReference type="SAM" id="MobiDB-lite"/>
    </source>
</evidence>
<dbReference type="Proteomes" id="UP001055101">
    <property type="component" value="Unassembled WGS sequence"/>
</dbReference>
<proteinExistence type="predicted"/>
<protein>
    <submittedName>
        <fullName evidence="3">Uncharacterized protein</fullName>
    </submittedName>
</protein>
<keyword evidence="4" id="KW-1185">Reference proteome</keyword>
<keyword evidence="2" id="KW-0732">Signal</keyword>
<name>A0ABQ4TIG5_9HYPH</name>
<comment type="caution">
    <text evidence="3">The sequence shown here is derived from an EMBL/GenBank/DDBJ whole genome shotgun (WGS) entry which is preliminary data.</text>
</comment>
<evidence type="ECO:0000313" key="3">
    <source>
        <dbReference type="EMBL" id="GJE53805.1"/>
    </source>
</evidence>
<dbReference type="EMBL" id="BPRA01000001">
    <property type="protein sequence ID" value="GJE53805.1"/>
    <property type="molecule type" value="Genomic_DNA"/>
</dbReference>
<reference evidence="3" key="1">
    <citation type="journal article" date="2021" name="Front. Microbiol.">
        <title>Comprehensive Comparative Genomics and Phenotyping of Methylobacterium Species.</title>
        <authorList>
            <person name="Alessa O."/>
            <person name="Ogura Y."/>
            <person name="Fujitani Y."/>
            <person name="Takami H."/>
            <person name="Hayashi T."/>
            <person name="Sahin N."/>
            <person name="Tani A."/>
        </authorList>
    </citation>
    <scope>NUCLEOTIDE SEQUENCE</scope>
    <source>
        <strain evidence="3">DSM 23674</strain>
    </source>
</reference>
<organism evidence="3 4">
    <name type="scientific">Methylobacterium thuringiense</name>
    <dbReference type="NCBI Taxonomy" id="1003091"/>
    <lineage>
        <taxon>Bacteria</taxon>
        <taxon>Pseudomonadati</taxon>
        <taxon>Pseudomonadota</taxon>
        <taxon>Alphaproteobacteria</taxon>
        <taxon>Hyphomicrobiales</taxon>
        <taxon>Methylobacteriaceae</taxon>
        <taxon>Methylobacterium</taxon>
    </lineage>
</organism>
<accession>A0ABQ4TIG5</accession>
<feature type="signal peptide" evidence="2">
    <location>
        <begin position="1"/>
        <end position="20"/>
    </location>
</feature>
<feature type="region of interest" description="Disordered" evidence="1">
    <location>
        <begin position="63"/>
        <end position="95"/>
    </location>
</feature>
<reference evidence="3" key="2">
    <citation type="submission" date="2021-08" db="EMBL/GenBank/DDBJ databases">
        <authorList>
            <person name="Tani A."/>
            <person name="Ola A."/>
            <person name="Ogura Y."/>
            <person name="Katsura K."/>
            <person name="Hayashi T."/>
        </authorList>
    </citation>
    <scope>NUCLEOTIDE SEQUENCE</scope>
    <source>
        <strain evidence="3">DSM 23674</strain>
    </source>
</reference>
<gene>
    <name evidence="3" type="ORF">EKPJFOCH_0273</name>
</gene>
<feature type="chain" id="PRO_5046420001" evidence="2">
    <location>
        <begin position="21"/>
        <end position="268"/>
    </location>
</feature>
<evidence type="ECO:0000313" key="4">
    <source>
        <dbReference type="Proteomes" id="UP001055101"/>
    </source>
</evidence>
<sequence>MKRKTQVALLLMASASPVLGQSGFQVIQGTRVYTSIDQARGVATFSNDCGSQVLTQRQLQGGAIPDDIIPCPRPTPSPSSEPNSSPADDPSPPLREANVISQRSCISLSENLIRRIKSPTEEIKQSELKQSLVKLRSLCSDGGRSDLYDQLQALVKISPVVRGPTKRATPSDEGGSDLGKCVELIVGGRSAAQFPYKVRNSCPESAVYYVYECDRDYSSGKKEDICKETKGFIGSKSETFLQYSYDRPKLTKVCNKAGQCFKPVFDGS</sequence>
<evidence type="ECO:0000256" key="2">
    <source>
        <dbReference type="SAM" id="SignalP"/>
    </source>
</evidence>